<keyword evidence="9" id="KW-1185">Reference proteome</keyword>
<dbReference type="Gene3D" id="3.90.550.10">
    <property type="entry name" value="Spore Coat Polysaccharide Biosynthesis Protein SpsA, Chain A"/>
    <property type="match status" value="1"/>
</dbReference>
<dbReference type="AlphaFoldDB" id="A0A0J8JA21"/>
<dbReference type="SUPFAM" id="SSF53448">
    <property type="entry name" value="Nucleotide-diphospho-sugar transferases"/>
    <property type="match status" value="1"/>
</dbReference>
<comment type="subcellular location">
    <subcellularLocation>
        <location evidence="1">Cell membrane</location>
        <topology evidence="1">Peripheral membrane protein</topology>
    </subcellularLocation>
</comment>
<dbReference type="Pfam" id="PF00535">
    <property type="entry name" value="Glycos_transf_2"/>
    <property type="match status" value="1"/>
</dbReference>
<dbReference type="InterPro" id="IPR001173">
    <property type="entry name" value="Glyco_trans_2-like"/>
</dbReference>
<proteinExistence type="inferred from homology"/>
<dbReference type="GO" id="GO:0047355">
    <property type="term" value="F:CDP-glycerol glycerophosphotransferase activity"/>
    <property type="evidence" value="ECO:0007669"/>
    <property type="project" value="InterPro"/>
</dbReference>
<gene>
    <name evidence="8" type="ORF">X560_0248</name>
</gene>
<dbReference type="EMBL" id="AZHO01000004">
    <property type="protein sequence ID" value="KMT61181.1"/>
    <property type="molecule type" value="Genomic_DNA"/>
</dbReference>
<dbReference type="Gene3D" id="3.40.50.11820">
    <property type="match status" value="1"/>
</dbReference>
<comment type="caution">
    <text evidence="8">The sequence shown here is derived from an EMBL/GenBank/DDBJ whole genome shotgun (WGS) entry which is preliminary data.</text>
</comment>
<keyword evidence="6" id="KW-0472">Membrane</keyword>
<organism evidence="8 9">
    <name type="scientific">Listeria fleischmannii 1991</name>
    <dbReference type="NCBI Taxonomy" id="1430899"/>
    <lineage>
        <taxon>Bacteria</taxon>
        <taxon>Bacillati</taxon>
        <taxon>Bacillota</taxon>
        <taxon>Bacilli</taxon>
        <taxon>Bacillales</taxon>
        <taxon>Listeriaceae</taxon>
        <taxon>Listeria</taxon>
    </lineage>
</organism>
<evidence type="ECO:0000256" key="2">
    <source>
        <dbReference type="ARBA" id="ARBA00010488"/>
    </source>
</evidence>
<evidence type="ECO:0000256" key="6">
    <source>
        <dbReference type="ARBA" id="ARBA00023136"/>
    </source>
</evidence>
<sequence length="755" mass="87241">MNDSIKISIIIPVYHVADIIEDTLKSIQNQKFENYEVLLIDDGSKDETAEVIERCIAQDGRFHYIYKENQGPAAARNDGLKLAKGDFILFVDSDDLLAPNALTVMYQAAQSENADLVTGSTKRFNQKQEWFIDAHITENVIKPGAKTFEENPELVYSIGPCAKLYKKELVEDIRFLEEIKYGEDQPFVLETLIRAQKIYTVDEVVYFYRLRDGENKSLTQSISQNPIRILDSILQFLDVAKKLFNVYGSSQNVQLSYYNRVVKIEISDAIGGVFTGNKAKRQEFFQKLGNWLYALPEAIFYQMNAVPFVFVNRTIGFALGMDKHTKEAYQAILQYIFKHSSEESLKVVREANEYYRAALSIVEQGSFRNANRLAIRQFIRQKFDTNKLVMRIGRQLVFRFGKLLPVKKGSIVFGTERSDVLSGNLKAIYDCMSEQEKKRVVLLLKKSPSWKHTLHIFATLARAETIVIDDYYNKIYSLSFKKEVKVIQTWHAAGAFKKFGFSALFASDSETEEFEKRAHSSYTDVLVSSENLISEYSEAFRVAPSKVKPIGVPRTDLFFNQEKIKTLKENLYQKYPVLKKKKAILYAPTFRGGAGHRMNFKMQLDALKMKKALGDEYVLILKFHPVVKNVAMNLAEQDDFILDLSDEKDINPIMLVSDALITDYSSVIFEYSLLNRPMYFFADDLKNYHDERGFYFPYEEMVPGAIYEESDTLIRDIQNEQFDYEKLNRFKEKFVDALDGKSTERFITEYVRNKE</sequence>
<dbReference type="InterPro" id="IPR043148">
    <property type="entry name" value="TagF_C"/>
</dbReference>
<dbReference type="PANTHER" id="PTHR37316:SF2">
    <property type="entry name" value="TEICHOIC ACID RIBITOL-PHOSPHATE POLYMERASE TARK"/>
    <property type="match status" value="1"/>
</dbReference>
<evidence type="ECO:0000259" key="7">
    <source>
        <dbReference type="Pfam" id="PF00535"/>
    </source>
</evidence>
<dbReference type="SUPFAM" id="SSF53756">
    <property type="entry name" value="UDP-Glycosyltransferase/glycogen phosphorylase"/>
    <property type="match status" value="1"/>
</dbReference>
<evidence type="ECO:0000256" key="4">
    <source>
        <dbReference type="ARBA" id="ARBA00022679"/>
    </source>
</evidence>
<keyword evidence="5" id="KW-0777">Teichoic acid biosynthesis</keyword>
<comment type="similarity">
    <text evidence="2">Belongs to the CDP-glycerol glycerophosphotransferase family.</text>
</comment>
<feature type="domain" description="Glycosyltransferase 2-like" evidence="7">
    <location>
        <begin position="8"/>
        <end position="173"/>
    </location>
</feature>
<accession>A0A0J8JA21</accession>
<keyword evidence="4" id="KW-0808">Transferase</keyword>
<protein>
    <recommendedName>
        <fullName evidence="7">Glycosyltransferase 2-like domain-containing protein</fullName>
    </recommendedName>
</protein>
<dbReference type="RefSeq" id="WP_007472743.1">
    <property type="nucleotide sequence ID" value="NZ_KQ130610.1"/>
</dbReference>
<dbReference type="InterPro" id="IPR051612">
    <property type="entry name" value="Teichoic_Acid_Biosynth"/>
</dbReference>
<dbReference type="Pfam" id="PF04464">
    <property type="entry name" value="Glyphos_transf"/>
    <property type="match status" value="1"/>
</dbReference>
<dbReference type="InterPro" id="IPR043149">
    <property type="entry name" value="TagF_N"/>
</dbReference>
<dbReference type="CDD" id="cd00761">
    <property type="entry name" value="Glyco_tranf_GTA_type"/>
    <property type="match status" value="1"/>
</dbReference>
<keyword evidence="3" id="KW-1003">Cell membrane</keyword>
<dbReference type="InterPro" id="IPR007554">
    <property type="entry name" value="Glycerophosphate_synth"/>
</dbReference>
<dbReference type="PATRIC" id="fig|1430899.3.peg.249"/>
<dbReference type="Proteomes" id="UP000052258">
    <property type="component" value="Unassembled WGS sequence"/>
</dbReference>
<name>A0A0J8JA21_9LIST</name>
<reference evidence="8 9" key="1">
    <citation type="journal article" date="2015" name="Genome Biol. Evol.">
        <title>Comparative Genomics of Listeria Sensu Lato: Genus-Wide Differences in Evolutionary Dynamics and the Progressive Gain of Complex, Potentially Pathogenicity-Related Traits through Lateral Gene Transfer.</title>
        <authorList>
            <person name="Chiara M."/>
            <person name="Caruso M."/>
            <person name="D'Erchia A.M."/>
            <person name="Manzari C."/>
            <person name="Fraccalvieri R."/>
            <person name="Goffredo E."/>
            <person name="Latorre L."/>
            <person name="Miccolupo A."/>
            <person name="Padalino I."/>
            <person name="Santagada G."/>
            <person name="Chiocco D."/>
            <person name="Pesole G."/>
            <person name="Horner D.S."/>
            <person name="Parisi A."/>
        </authorList>
    </citation>
    <scope>NUCLEOTIDE SEQUENCE [LARGE SCALE GENOMIC DNA]</scope>
    <source>
        <strain evidence="8 9">1991</strain>
    </source>
</reference>
<dbReference type="PANTHER" id="PTHR37316">
    <property type="entry name" value="TEICHOIC ACID GLYCEROL-PHOSPHATE PRIMASE"/>
    <property type="match status" value="1"/>
</dbReference>
<evidence type="ECO:0000313" key="9">
    <source>
        <dbReference type="Proteomes" id="UP000052258"/>
    </source>
</evidence>
<dbReference type="Gene3D" id="3.40.50.12580">
    <property type="match status" value="1"/>
</dbReference>
<evidence type="ECO:0000313" key="8">
    <source>
        <dbReference type="EMBL" id="KMT61181.1"/>
    </source>
</evidence>
<evidence type="ECO:0000256" key="5">
    <source>
        <dbReference type="ARBA" id="ARBA00022944"/>
    </source>
</evidence>
<dbReference type="GO" id="GO:0005886">
    <property type="term" value="C:plasma membrane"/>
    <property type="evidence" value="ECO:0007669"/>
    <property type="project" value="UniProtKB-SubCell"/>
</dbReference>
<evidence type="ECO:0000256" key="1">
    <source>
        <dbReference type="ARBA" id="ARBA00004202"/>
    </source>
</evidence>
<dbReference type="InterPro" id="IPR029044">
    <property type="entry name" value="Nucleotide-diphossugar_trans"/>
</dbReference>
<evidence type="ECO:0000256" key="3">
    <source>
        <dbReference type="ARBA" id="ARBA00022475"/>
    </source>
</evidence>
<dbReference type="GO" id="GO:0019350">
    <property type="term" value="P:teichoic acid biosynthetic process"/>
    <property type="evidence" value="ECO:0007669"/>
    <property type="project" value="UniProtKB-KW"/>
</dbReference>
<dbReference type="OrthoDB" id="9811865at2"/>